<dbReference type="GO" id="GO:0003678">
    <property type="term" value="F:DNA helicase activity"/>
    <property type="evidence" value="ECO:0007669"/>
    <property type="project" value="InterPro"/>
</dbReference>
<dbReference type="EMBL" id="JAICCE010000005">
    <property type="protein sequence ID" value="KAG9277252.1"/>
    <property type="molecule type" value="Genomic_DNA"/>
</dbReference>
<dbReference type="SMART" id="SM00292">
    <property type="entry name" value="BRCT"/>
    <property type="match status" value="1"/>
</dbReference>
<dbReference type="PANTHER" id="PTHR47157">
    <property type="entry name" value="CHROMODOMAIN-HELICASE-DNA-BINDING PROTEIN 1-LIKE"/>
    <property type="match status" value="1"/>
</dbReference>
<dbReference type="InterPro" id="IPR038718">
    <property type="entry name" value="SNF2-like_sf"/>
</dbReference>
<dbReference type="PROSITE" id="PS51154">
    <property type="entry name" value="MACRO"/>
    <property type="match status" value="1"/>
</dbReference>
<feature type="domain" description="Macro" evidence="9">
    <location>
        <begin position="698"/>
        <end position="886"/>
    </location>
</feature>
<dbReference type="Proteomes" id="UP000752171">
    <property type="component" value="Unassembled WGS sequence"/>
</dbReference>
<dbReference type="InterPro" id="IPR027417">
    <property type="entry name" value="P-loop_NTPase"/>
</dbReference>
<dbReference type="FunFam" id="3.40.50.10810:FF:000037">
    <property type="entry name" value="chromodomain-helicase-DNA-binding protein 1-like isoform X1"/>
    <property type="match status" value="1"/>
</dbReference>
<dbReference type="Gene3D" id="3.40.50.300">
    <property type="entry name" value="P-loop containing nucleotide triphosphate hydrolases"/>
    <property type="match status" value="1"/>
</dbReference>
<dbReference type="GO" id="GO:0016787">
    <property type="term" value="F:hydrolase activity"/>
    <property type="evidence" value="ECO:0007669"/>
    <property type="project" value="UniProtKB-KW"/>
</dbReference>
<dbReference type="SUPFAM" id="SSF52949">
    <property type="entry name" value="Macro domain-like"/>
    <property type="match status" value="1"/>
</dbReference>
<evidence type="ECO:0000256" key="4">
    <source>
        <dbReference type="ARBA" id="ARBA00022801"/>
    </source>
</evidence>
<feature type="domain" description="Helicase C-terminal" evidence="11">
    <location>
        <begin position="347"/>
        <end position="502"/>
    </location>
</feature>
<dbReference type="SUPFAM" id="SSF52113">
    <property type="entry name" value="BRCT domain"/>
    <property type="match status" value="1"/>
</dbReference>
<dbReference type="Pfam" id="PF00176">
    <property type="entry name" value="SNF2-rel_dom"/>
    <property type="match status" value="1"/>
</dbReference>
<feature type="region of interest" description="Disordered" evidence="7">
    <location>
        <begin position="686"/>
        <end position="707"/>
    </location>
</feature>
<evidence type="ECO:0000256" key="1">
    <source>
        <dbReference type="ARBA" id="ARBA00004123"/>
    </source>
</evidence>
<keyword evidence="6" id="KW-0539">Nucleus</keyword>
<gene>
    <name evidence="12" type="primary">CHD1L</name>
    <name evidence="12" type="ORF">AMEX_G7247</name>
</gene>
<dbReference type="InterPro" id="IPR001357">
    <property type="entry name" value="BRCT_dom"/>
</dbReference>
<evidence type="ECO:0000259" key="8">
    <source>
        <dbReference type="PROSITE" id="PS50172"/>
    </source>
</evidence>
<keyword evidence="4" id="KW-0378">Hydrolase</keyword>
<evidence type="ECO:0000259" key="10">
    <source>
        <dbReference type="PROSITE" id="PS51192"/>
    </source>
</evidence>
<dbReference type="InterPro" id="IPR049730">
    <property type="entry name" value="SNF2/RAD54-like_C"/>
</dbReference>
<evidence type="ECO:0000313" key="12">
    <source>
        <dbReference type="EMBL" id="KAG9277252.1"/>
    </source>
</evidence>
<dbReference type="PANTHER" id="PTHR47157:SF1">
    <property type="entry name" value="CHROMODOMAIN-HELICASE-DNA-BINDING PROTEIN 1-LIKE"/>
    <property type="match status" value="1"/>
</dbReference>
<dbReference type="Gene3D" id="3.40.220.10">
    <property type="entry name" value="Leucine Aminopeptidase, subunit E, domain 1"/>
    <property type="match status" value="1"/>
</dbReference>
<dbReference type="InterPro" id="IPR002589">
    <property type="entry name" value="Macro_dom"/>
</dbReference>
<evidence type="ECO:0000256" key="2">
    <source>
        <dbReference type="ARBA" id="ARBA00007025"/>
    </source>
</evidence>
<dbReference type="GO" id="GO:0005524">
    <property type="term" value="F:ATP binding"/>
    <property type="evidence" value="ECO:0007669"/>
    <property type="project" value="UniProtKB-KW"/>
</dbReference>
<dbReference type="InterPro" id="IPR001650">
    <property type="entry name" value="Helicase_C-like"/>
</dbReference>
<comment type="caution">
    <text evidence="12">The sequence shown here is derived from an EMBL/GenBank/DDBJ whole genome shotgun (WGS) entry which is preliminary data.</text>
</comment>
<dbReference type="Pfam" id="PF00271">
    <property type="entry name" value="Helicase_C"/>
    <property type="match status" value="1"/>
</dbReference>
<protein>
    <submittedName>
        <fullName evidence="12">Chromodomain-helicase-DNA-binding protein 1-like isoform X2</fullName>
    </submittedName>
</protein>
<proteinExistence type="inferred from homology"/>
<dbReference type="Pfam" id="PF16759">
    <property type="entry name" value="LIG3_BRCT"/>
    <property type="match status" value="1"/>
</dbReference>
<dbReference type="PROSITE" id="PS51192">
    <property type="entry name" value="HELICASE_ATP_BIND_1"/>
    <property type="match status" value="1"/>
</dbReference>
<evidence type="ECO:0000256" key="6">
    <source>
        <dbReference type="ARBA" id="ARBA00023242"/>
    </source>
</evidence>
<dbReference type="InterPro" id="IPR031916">
    <property type="entry name" value="LIG3_BRCT"/>
</dbReference>
<dbReference type="OrthoDB" id="5857104at2759"/>
<dbReference type="Gene3D" id="3.40.50.10810">
    <property type="entry name" value="Tandem AAA-ATPase domain"/>
    <property type="match status" value="1"/>
</dbReference>
<dbReference type="CDD" id="cd18793">
    <property type="entry name" value="SF2_C_SNF"/>
    <property type="match status" value="1"/>
</dbReference>
<dbReference type="CDD" id="cd03331">
    <property type="entry name" value="Macro_Poa1p-like_SNF2"/>
    <property type="match status" value="1"/>
</dbReference>
<comment type="similarity">
    <text evidence="2">Belongs to the SNF2/RAD54 helicase family.</text>
</comment>
<dbReference type="InterPro" id="IPR000330">
    <property type="entry name" value="SNF2_N"/>
</dbReference>
<sequence length="1015" mass="115497">MARKHQEKKKMSKFLQAVQNLPERVKSDWTEKDLNTWGLREIKLRSYQLAGVKWLSEGMGILEGCILGDEMGLGKTCQTISLLAYARGFLGMDGPFLVVSPLTVLENWKQELERFCPSLSVVCYTGNKEERAELQREINSKQFHVLLTTYELCLRDAQWLKRRNFKILVVDEAHRLKNQASKLHETLSEFSVDFRLLLTGTPIQNNLQEIYSLLTFIQPSLFPHDATEEFVSSYADVQTEDTLVKELHKVLQPFLLRRVKDEVEKKLPQKKELVVYHGMTALQKKHYKSILMKDTAAFEDHGKTRALHNILMELRKCVNHPYLIRGVEPYPYVVGEHVVEASGKLSLLDHMLAYLLEGGHRVLLFSQFTLMLDYLQEYAELRGYGYERLDGSVRGEERNLAIKNFKTKDTFIFLLSTKAGGVGLNLTAADTVIFVDSDFNPQNDLQAEARAHRIGQERAVKVIRLLGKDTVEEIIYSRAMSKLQLTNTVIEEGRFSLLENPKTAASAPELRDILTFGVDKLLSTETSSVQNVDLKLILGSSKDGCWLMDEEPVIPVEDDEEKAGPSHMYEFEGKDYSKTPSAKDREVLTCLFEEELALKMDLVNDGRTLRSKTGSFLAEPLATPSRKRTLTESQMEERRLKKEESIAKKAKIQEEKKRQREEEIYKNKMARWDLCGYKSLCLSSTDSEGEDVDEDGENSSVNSTDSEDTEIHYVIGDVTHPQTPQMDAIIVHCVDDSGRWGKGGLFTALEVRSDEAKKQYELAGNMEDLDIGHVLLFPIEDKQPTVNGRDHLALIVAQKRDKSNNVSGIQLTALEKGLKKIYRAAKKLKASVHLPRIGHSTKGFNWYGTERLIRKHLAHRGIPTFVYYYKQTPSQSTVEASSSQASTSLYYWRSHSPCDSAMESPESSISSPQGKGAPGLPDFMNGVHVYFYNIGDTDKKTLARYLIAYDGDVEDIMTSEVTHIVAEVESPNQIQELRHFNTQYPQAAVVRRKWLESCYANQRIVNSFKYNHKLK</sequence>
<keyword evidence="5" id="KW-0067">ATP-binding</keyword>
<accession>A0A8T2M5M6</accession>
<dbReference type="GO" id="GO:0006338">
    <property type="term" value="P:chromatin remodeling"/>
    <property type="evidence" value="ECO:0007669"/>
    <property type="project" value="InterPro"/>
</dbReference>
<dbReference type="Gene3D" id="3.40.50.10190">
    <property type="entry name" value="BRCT domain"/>
    <property type="match status" value="1"/>
</dbReference>
<dbReference type="PROSITE" id="PS51194">
    <property type="entry name" value="HELICASE_CTER"/>
    <property type="match status" value="1"/>
</dbReference>
<evidence type="ECO:0000256" key="5">
    <source>
        <dbReference type="ARBA" id="ARBA00022840"/>
    </source>
</evidence>
<evidence type="ECO:0000259" key="11">
    <source>
        <dbReference type="PROSITE" id="PS51194"/>
    </source>
</evidence>
<keyword evidence="3" id="KW-0547">Nucleotide-binding</keyword>
<reference evidence="12 13" key="1">
    <citation type="submission" date="2021-07" db="EMBL/GenBank/DDBJ databases">
        <authorList>
            <person name="Imarazene B."/>
            <person name="Zahm M."/>
            <person name="Klopp C."/>
            <person name="Cabau C."/>
            <person name="Beille S."/>
            <person name="Jouanno E."/>
            <person name="Castinel A."/>
            <person name="Lluch J."/>
            <person name="Gil L."/>
            <person name="Kuchtly C."/>
            <person name="Lopez Roques C."/>
            <person name="Donnadieu C."/>
            <person name="Parrinello H."/>
            <person name="Journot L."/>
            <person name="Du K."/>
            <person name="Schartl M."/>
            <person name="Retaux S."/>
            <person name="Guiguen Y."/>
        </authorList>
    </citation>
    <scope>NUCLEOTIDE SEQUENCE [LARGE SCALE GENOMIC DNA]</scope>
    <source>
        <strain evidence="12">Pach_M1</strain>
        <tissue evidence="12">Testis</tissue>
    </source>
</reference>
<organism evidence="12 13">
    <name type="scientific">Astyanax mexicanus</name>
    <name type="common">Blind cave fish</name>
    <name type="synonym">Astyanax fasciatus mexicanus</name>
    <dbReference type="NCBI Taxonomy" id="7994"/>
    <lineage>
        <taxon>Eukaryota</taxon>
        <taxon>Metazoa</taxon>
        <taxon>Chordata</taxon>
        <taxon>Craniata</taxon>
        <taxon>Vertebrata</taxon>
        <taxon>Euteleostomi</taxon>
        <taxon>Actinopterygii</taxon>
        <taxon>Neopterygii</taxon>
        <taxon>Teleostei</taxon>
        <taxon>Ostariophysi</taxon>
        <taxon>Characiformes</taxon>
        <taxon>Characoidei</taxon>
        <taxon>Acestrorhamphidae</taxon>
        <taxon>Acestrorhamphinae</taxon>
        <taxon>Astyanax</taxon>
    </lineage>
</organism>
<dbReference type="AlphaFoldDB" id="A0A8T2M5M6"/>
<dbReference type="SMART" id="SM00487">
    <property type="entry name" value="DEXDc"/>
    <property type="match status" value="1"/>
</dbReference>
<evidence type="ECO:0000256" key="7">
    <source>
        <dbReference type="SAM" id="MobiDB-lite"/>
    </source>
</evidence>
<feature type="compositionally biased region" description="Acidic residues" evidence="7">
    <location>
        <begin position="687"/>
        <end position="697"/>
    </location>
</feature>
<evidence type="ECO:0000259" key="9">
    <source>
        <dbReference type="PROSITE" id="PS51154"/>
    </source>
</evidence>
<dbReference type="InterPro" id="IPR014001">
    <property type="entry name" value="Helicase_ATP-bd"/>
</dbReference>
<evidence type="ECO:0000313" key="13">
    <source>
        <dbReference type="Proteomes" id="UP000752171"/>
    </source>
</evidence>
<comment type="subcellular location">
    <subcellularLocation>
        <location evidence="1">Nucleus</location>
    </subcellularLocation>
</comment>
<dbReference type="PROSITE" id="PS50172">
    <property type="entry name" value="BRCT"/>
    <property type="match status" value="1"/>
</dbReference>
<dbReference type="InterPro" id="IPR031053">
    <property type="entry name" value="ALC1"/>
</dbReference>
<feature type="domain" description="Helicase ATP-binding" evidence="10">
    <location>
        <begin position="56"/>
        <end position="220"/>
    </location>
</feature>
<dbReference type="InterPro" id="IPR036420">
    <property type="entry name" value="BRCT_dom_sf"/>
</dbReference>
<feature type="domain" description="BRCT" evidence="8">
    <location>
        <begin position="919"/>
        <end position="1012"/>
    </location>
</feature>
<evidence type="ECO:0000256" key="3">
    <source>
        <dbReference type="ARBA" id="ARBA00022741"/>
    </source>
</evidence>
<dbReference type="InterPro" id="IPR043472">
    <property type="entry name" value="Macro_dom-like"/>
</dbReference>
<name>A0A8T2M5M6_ASTMX</name>
<dbReference type="GO" id="GO:0006281">
    <property type="term" value="P:DNA repair"/>
    <property type="evidence" value="ECO:0007669"/>
    <property type="project" value="InterPro"/>
</dbReference>
<dbReference type="SUPFAM" id="SSF52540">
    <property type="entry name" value="P-loop containing nucleoside triphosphate hydrolases"/>
    <property type="match status" value="2"/>
</dbReference>
<dbReference type="GO" id="GO:0005634">
    <property type="term" value="C:nucleus"/>
    <property type="evidence" value="ECO:0007669"/>
    <property type="project" value="UniProtKB-SubCell"/>
</dbReference>
<dbReference type="SMART" id="SM00490">
    <property type="entry name" value="HELICc"/>
    <property type="match status" value="1"/>
</dbReference>